<evidence type="ECO:0000259" key="1">
    <source>
        <dbReference type="PROSITE" id="PS50943"/>
    </source>
</evidence>
<dbReference type="Gene3D" id="1.10.260.40">
    <property type="entry name" value="lambda repressor-like DNA-binding domains"/>
    <property type="match status" value="1"/>
</dbReference>
<dbReference type="AlphaFoldDB" id="A0A1S9PHB0"/>
<dbReference type="InterPro" id="IPR010982">
    <property type="entry name" value="Lambda_DNA-bd_dom_sf"/>
</dbReference>
<sequence>MFNAKALAMAIRARRLHLNYTQEYIAFRLNMSQNAYSKLELGQTVVSVNRLVQLSTIMETDLYDLLQPAIKSA</sequence>
<name>A0A1S9PHB0_9SPHI</name>
<dbReference type="Pfam" id="PF01381">
    <property type="entry name" value="HTH_3"/>
    <property type="match status" value="1"/>
</dbReference>
<evidence type="ECO:0000313" key="3">
    <source>
        <dbReference type="Proteomes" id="UP000189739"/>
    </source>
</evidence>
<dbReference type="EMBL" id="MBTF01000007">
    <property type="protein sequence ID" value="OOQ60356.1"/>
    <property type="molecule type" value="Genomic_DNA"/>
</dbReference>
<dbReference type="RefSeq" id="WP_078347636.1">
    <property type="nucleotide sequence ID" value="NZ_MBTF01000007.1"/>
</dbReference>
<feature type="domain" description="HTH cro/C1-type" evidence="1">
    <location>
        <begin position="11"/>
        <end position="65"/>
    </location>
</feature>
<dbReference type="PROSITE" id="PS50943">
    <property type="entry name" value="HTH_CROC1"/>
    <property type="match status" value="1"/>
</dbReference>
<dbReference type="CDD" id="cd00093">
    <property type="entry name" value="HTH_XRE"/>
    <property type="match status" value="1"/>
</dbReference>
<organism evidence="2 3">
    <name type="scientific">Mucilaginibacter pedocola</name>
    <dbReference type="NCBI Taxonomy" id="1792845"/>
    <lineage>
        <taxon>Bacteria</taxon>
        <taxon>Pseudomonadati</taxon>
        <taxon>Bacteroidota</taxon>
        <taxon>Sphingobacteriia</taxon>
        <taxon>Sphingobacteriales</taxon>
        <taxon>Sphingobacteriaceae</taxon>
        <taxon>Mucilaginibacter</taxon>
    </lineage>
</organism>
<proteinExistence type="predicted"/>
<comment type="caution">
    <text evidence="2">The sequence shown here is derived from an EMBL/GenBank/DDBJ whole genome shotgun (WGS) entry which is preliminary data.</text>
</comment>
<dbReference type="OrthoDB" id="798409at2"/>
<protein>
    <recommendedName>
        <fullName evidence="1">HTH cro/C1-type domain-containing protein</fullName>
    </recommendedName>
</protein>
<gene>
    <name evidence="2" type="ORF">BC343_25370</name>
</gene>
<reference evidence="2 3" key="1">
    <citation type="submission" date="2016-07" db="EMBL/GenBank/DDBJ databases">
        <title>Genomic analysis of zinc-resistant bacterium Mucilaginibacter pedocola TBZ30.</title>
        <authorList>
            <person name="Huang J."/>
            <person name="Tang J."/>
        </authorList>
    </citation>
    <scope>NUCLEOTIDE SEQUENCE [LARGE SCALE GENOMIC DNA]</scope>
    <source>
        <strain evidence="2 3">TBZ30</strain>
    </source>
</reference>
<dbReference type="GO" id="GO:0003677">
    <property type="term" value="F:DNA binding"/>
    <property type="evidence" value="ECO:0007669"/>
    <property type="project" value="InterPro"/>
</dbReference>
<evidence type="ECO:0000313" key="2">
    <source>
        <dbReference type="EMBL" id="OOQ60356.1"/>
    </source>
</evidence>
<keyword evidence="3" id="KW-1185">Reference proteome</keyword>
<dbReference type="SUPFAM" id="SSF47413">
    <property type="entry name" value="lambda repressor-like DNA-binding domains"/>
    <property type="match status" value="1"/>
</dbReference>
<dbReference type="InterPro" id="IPR001387">
    <property type="entry name" value="Cro/C1-type_HTH"/>
</dbReference>
<accession>A0A1S9PHB0</accession>
<dbReference type="Proteomes" id="UP000189739">
    <property type="component" value="Unassembled WGS sequence"/>
</dbReference>
<dbReference type="SMART" id="SM00530">
    <property type="entry name" value="HTH_XRE"/>
    <property type="match status" value="1"/>
</dbReference>